<keyword evidence="3 4" id="KW-0472">Membrane</keyword>
<feature type="transmembrane region" description="Helical" evidence="4">
    <location>
        <begin position="248"/>
        <end position="267"/>
    </location>
</feature>
<dbReference type="GO" id="GO:0005886">
    <property type="term" value="C:plasma membrane"/>
    <property type="evidence" value="ECO:0007669"/>
    <property type="project" value="TreeGrafter"/>
</dbReference>
<name>A0A1H4EJE4_9GAMM</name>
<feature type="transmembrane region" description="Helical" evidence="4">
    <location>
        <begin position="162"/>
        <end position="182"/>
    </location>
</feature>
<organism evidence="6 7">
    <name type="scientific">Marinobacterium iners DSM 11526</name>
    <dbReference type="NCBI Taxonomy" id="1122198"/>
    <lineage>
        <taxon>Bacteria</taxon>
        <taxon>Pseudomonadati</taxon>
        <taxon>Pseudomonadota</taxon>
        <taxon>Gammaproteobacteria</taxon>
        <taxon>Oceanospirillales</taxon>
        <taxon>Oceanospirillaceae</taxon>
        <taxon>Marinobacterium</taxon>
    </lineage>
</organism>
<proteinExistence type="predicted"/>
<feature type="transmembrane region" description="Helical" evidence="4">
    <location>
        <begin position="74"/>
        <end position="92"/>
    </location>
</feature>
<evidence type="ECO:0000256" key="1">
    <source>
        <dbReference type="ARBA" id="ARBA00022692"/>
    </source>
</evidence>
<feature type="transmembrane region" description="Helical" evidence="4">
    <location>
        <begin position="132"/>
        <end position="156"/>
    </location>
</feature>
<reference evidence="7" key="1">
    <citation type="submission" date="2016-10" db="EMBL/GenBank/DDBJ databases">
        <authorList>
            <person name="Varghese N."/>
            <person name="Submissions S."/>
        </authorList>
    </citation>
    <scope>NUCLEOTIDE SEQUENCE [LARGE SCALE GENOMIC DNA]</scope>
    <source>
        <strain evidence="7">DSM 11526</strain>
    </source>
</reference>
<feature type="transmembrane region" description="Helical" evidence="4">
    <location>
        <begin position="12"/>
        <end position="33"/>
    </location>
</feature>
<protein>
    <submittedName>
        <fullName evidence="6">Predicted arabinose efflux permease, MFS family</fullName>
    </submittedName>
</protein>
<dbReference type="PANTHER" id="PTHR43129">
    <property type="entry name" value="FOSMIDOMYCIN RESISTANCE PROTEIN"/>
    <property type="match status" value="1"/>
</dbReference>
<keyword evidence="7" id="KW-1185">Reference proteome</keyword>
<keyword evidence="2 4" id="KW-1133">Transmembrane helix</keyword>
<accession>A0A1H4EJE4</accession>
<feature type="transmembrane region" description="Helical" evidence="4">
    <location>
        <begin position="202"/>
        <end position="221"/>
    </location>
</feature>
<feature type="transmembrane region" description="Helical" evidence="4">
    <location>
        <begin position="39"/>
        <end position="62"/>
    </location>
</feature>
<dbReference type="AlphaFoldDB" id="A0A1H4EJE4"/>
<feature type="transmembrane region" description="Helical" evidence="4">
    <location>
        <begin position="299"/>
        <end position="316"/>
    </location>
</feature>
<dbReference type="RefSeq" id="WP_217632994.1">
    <property type="nucleotide sequence ID" value="NZ_FNRJ01000008.1"/>
</dbReference>
<feature type="transmembrane region" description="Helical" evidence="4">
    <location>
        <begin position="274"/>
        <end position="293"/>
    </location>
</feature>
<evidence type="ECO:0000256" key="4">
    <source>
        <dbReference type="SAM" id="Phobius"/>
    </source>
</evidence>
<feature type="transmembrane region" description="Helical" evidence="4">
    <location>
        <begin position="336"/>
        <end position="356"/>
    </location>
</feature>
<dbReference type="PROSITE" id="PS50850">
    <property type="entry name" value="MFS"/>
    <property type="match status" value="1"/>
</dbReference>
<dbReference type="PANTHER" id="PTHR43129:SF1">
    <property type="entry name" value="FOSMIDOMYCIN RESISTANCE PROTEIN"/>
    <property type="match status" value="1"/>
</dbReference>
<dbReference type="Pfam" id="PF07690">
    <property type="entry name" value="MFS_1"/>
    <property type="match status" value="2"/>
</dbReference>
<feature type="transmembrane region" description="Helical" evidence="4">
    <location>
        <begin position="98"/>
        <end position="120"/>
    </location>
</feature>
<evidence type="ECO:0000256" key="3">
    <source>
        <dbReference type="ARBA" id="ARBA00023136"/>
    </source>
</evidence>
<dbReference type="InterPro" id="IPR020846">
    <property type="entry name" value="MFS_dom"/>
</dbReference>
<feature type="domain" description="Major facilitator superfamily (MFS) profile" evidence="5">
    <location>
        <begin position="8"/>
        <end position="387"/>
    </location>
</feature>
<dbReference type="InterPro" id="IPR036259">
    <property type="entry name" value="MFS_trans_sf"/>
</dbReference>
<dbReference type="EMBL" id="FNRJ01000008">
    <property type="protein sequence ID" value="SEA85181.1"/>
    <property type="molecule type" value="Genomic_DNA"/>
</dbReference>
<evidence type="ECO:0000313" key="7">
    <source>
        <dbReference type="Proteomes" id="UP000242469"/>
    </source>
</evidence>
<dbReference type="GO" id="GO:0022857">
    <property type="term" value="F:transmembrane transporter activity"/>
    <property type="evidence" value="ECO:0007669"/>
    <property type="project" value="InterPro"/>
</dbReference>
<dbReference type="SUPFAM" id="SSF103473">
    <property type="entry name" value="MFS general substrate transporter"/>
    <property type="match status" value="1"/>
</dbReference>
<dbReference type="Gene3D" id="1.20.1250.20">
    <property type="entry name" value="MFS general substrate transporter like domains"/>
    <property type="match status" value="2"/>
</dbReference>
<evidence type="ECO:0000259" key="5">
    <source>
        <dbReference type="PROSITE" id="PS50850"/>
    </source>
</evidence>
<evidence type="ECO:0000313" key="6">
    <source>
        <dbReference type="EMBL" id="SEA85181.1"/>
    </source>
</evidence>
<feature type="transmembrane region" description="Helical" evidence="4">
    <location>
        <begin position="362"/>
        <end position="383"/>
    </location>
</feature>
<keyword evidence="1 4" id="KW-0812">Transmembrane</keyword>
<dbReference type="Proteomes" id="UP000242469">
    <property type="component" value="Unassembled WGS sequence"/>
</dbReference>
<gene>
    <name evidence="6" type="ORF">SAMN02745729_108130</name>
</gene>
<sequence length="401" mass="41447">MNVTRNGLLAQVSAAHLISHLHIMTVPALLPLLPGVMEVGFVELGIAIGVFNIVTAMVQIPLGFMVDRVGAKRMLLAALLLGAFSFGLVAAIPTYSCLLVAMVLAGLANGVYHPADYSLLSRGMAPERMGKAFSVHTFSGFLGGALAPPVMIGVALMLEPRWAFAVAAMAGLLVCALVMPGVGQGLPDQGTADASRVEQRPLATPLASLAILMLLFMMLNLSTGSIEQFSVSALVGGFGVSLPDANRALTVFLFSTAFGVLAGGVLADMTKRHGSLAGIAFALAACLAMVVASVPLSPLMLALVLGATGFLAGVVAPSRDMLVRAASPAGAEGRTFGIVSTGFNLGGVVGPILFGFMLDQGWYTSLFWAAAAFMGITTLIVLLQEQRRVKYLEETTLAGAN</sequence>
<dbReference type="InterPro" id="IPR011701">
    <property type="entry name" value="MFS"/>
</dbReference>
<evidence type="ECO:0000256" key="2">
    <source>
        <dbReference type="ARBA" id="ARBA00022989"/>
    </source>
</evidence>
<dbReference type="STRING" id="1122198.SAMN02745729_108130"/>